<sequence>MSTTSFSLVLLLVIFACFVAVDAQWGYGYGRPYGGYGGYGRGYGYGRPWGRPFYGGYRPYGGYGWGK</sequence>
<dbReference type="EMBL" id="CANHGI010000005">
    <property type="protein sequence ID" value="CAI5451073.1"/>
    <property type="molecule type" value="Genomic_DNA"/>
</dbReference>
<keyword evidence="3" id="KW-1185">Reference proteome</keyword>
<dbReference type="PANTHER" id="PTHR22552">
    <property type="entry name" value="GEO11429P1"/>
    <property type="match status" value="1"/>
</dbReference>
<name>A0A9P1N4S5_9PELO</name>
<accession>A0A9P1N4S5</accession>
<dbReference type="AlphaFoldDB" id="A0A9P1N4S5"/>
<comment type="caution">
    <text evidence="2">The sequence shown here is derived from an EMBL/GenBank/DDBJ whole genome shotgun (WGS) entry which is preliminary data.</text>
</comment>
<gene>
    <name evidence="2" type="ORF">CAMP_LOCUS13710</name>
</gene>
<feature type="signal peptide" evidence="1">
    <location>
        <begin position="1"/>
        <end position="23"/>
    </location>
</feature>
<evidence type="ECO:0000313" key="2">
    <source>
        <dbReference type="EMBL" id="CAI5451073.1"/>
    </source>
</evidence>
<feature type="chain" id="PRO_5040234101" evidence="1">
    <location>
        <begin position="24"/>
        <end position="67"/>
    </location>
</feature>
<proteinExistence type="predicted"/>
<keyword evidence="1" id="KW-0732">Signal</keyword>
<dbReference type="PANTHER" id="PTHR22552:SF38">
    <property type="entry name" value="NEUROPEPTIDE-LIKE PROTEIN-RELATED"/>
    <property type="match status" value="1"/>
</dbReference>
<evidence type="ECO:0000313" key="3">
    <source>
        <dbReference type="Proteomes" id="UP001152747"/>
    </source>
</evidence>
<evidence type="ECO:0000256" key="1">
    <source>
        <dbReference type="SAM" id="SignalP"/>
    </source>
</evidence>
<dbReference type="Proteomes" id="UP001152747">
    <property type="component" value="Unassembled WGS sequence"/>
</dbReference>
<protein>
    <submittedName>
        <fullName evidence="2">Uncharacterized protein</fullName>
    </submittedName>
</protein>
<reference evidence="2" key="1">
    <citation type="submission" date="2022-11" db="EMBL/GenBank/DDBJ databases">
        <authorList>
            <person name="Kikuchi T."/>
        </authorList>
    </citation>
    <scope>NUCLEOTIDE SEQUENCE</scope>
    <source>
        <strain evidence="2">PS1010</strain>
    </source>
</reference>
<organism evidence="2 3">
    <name type="scientific">Caenorhabditis angaria</name>
    <dbReference type="NCBI Taxonomy" id="860376"/>
    <lineage>
        <taxon>Eukaryota</taxon>
        <taxon>Metazoa</taxon>
        <taxon>Ecdysozoa</taxon>
        <taxon>Nematoda</taxon>
        <taxon>Chromadorea</taxon>
        <taxon>Rhabditida</taxon>
        <taxon>Rhabditina</taxon>
        <taxon>Rhabditomorpha</taxon>
        <taxon>Rhabditoidea</taxon>
        <taxon>Rhabditidae</taxon>
        <taxon>Peloderinae</taxon>
        <taxon>Caenorhabditis</taxon>
    </lineage>
</organism>